<protein>
    <submittedName>
        <fullName evidence="1">Phage tail tube protein FII</fullName>
    </submittedName>
</protein>
<keyword evidence="2" id="KW-1185">Reference proteome</keyword>
<organism evidence="1 2">
    <name type="scientific">Clostridium cylindrosporum DSM 605</name>
    <dbReference type="NCBI Taxonomy" id="1121307"/>
    <lineage>
        <taxon>Bacteria</taxon>
        <taxon>Bacillati</taxon>
        <taxon>Bacillota</taxon>
        <taxon>Clostridia</taxon>
        <taxon>Eubacteriales</taxon>
        <taxon>Clostridiaceae</taxon>
        <taxon>Clostridium</taxon>
    </lineage>
</organism>
<dbReference type="PATRIC" id="fig|1121307.3.peg.2337"/>
<dbReference type="Pfam" id="PF04985">
    <property type="entry name" value="Phage_tube"/>
    <property type="match status" value="1"/>
</dbReference>
<dbReference type="Proteomes" id="UP000036756">
    <property type="component" value="Unassembled WGS sequence"/>
</dbReference>
<sequence length="172" mass="18850">MAKIANKTINYSIYVRENGKATKINDTTGVQLPSIEFLTDAIKGAGIMGEVDLPSFNQIGAMSLEISTRVSNEDMGALAQANEIEIRWVTDVFDTQNIRTGILAHKAFINGSIKKIDEGKIESSAAQEGAFEYEVFAYKRIINGKEVLNIDKFNGIYAVNGKNLLQDVESAL</sequence>
<comment type="caution">
    <text evidence="1">The sequence shown here is derived from an EMBL/GenBank/DDBJ whole genome shotgun (WGS) entry which is preliminary data.</text>
</comment>
<dbReference type="EMBL" id="LFVU01000003">
    <property type="protein sequence ID" value="KMT23008.1"/>
    <property type="molecule type" value="Genomic_DNA"/>
</dbReference>
<dbReference type="InterPro" id="IPR006498">
    <property type="entry name" value="Tail_tube"/>
</dbReference>
<reference evidence="1 2" key="1">
    <citation type="submission" date="2015-06" db="EMBL/GenBank/DDBJ databases">
        <title>Draft genome sequence of the purine-degrading Clostridium cylindrosporum HC-1 (DSM 605).</title>
        <authorList>
            <person name="Poehlein A."/>
            <person name="Schiel-Bengelsdorf B."/>
            <person name="Bengelsdorf F."/>
            <person name="Daniel R."/>
            <person name="Duerre P."/>
        </authorList>
    </citation>
    <scope>NUCLEOTIDE SEQUENCE [LARGE SCALE GENOMIC DNA]</scope>
    <source>
        <strain evidence="1 2">DSM 605</strain>
    </source>
</reference>
<dbReference type="AlphaFoldDB" id="A0A0J8DFS3"/>
<evidence type="ECO:0000313" key="2">
    <source>
        <dbReference type="Proteomes" id="UP000036756"/>
    </source>
</evidence>
<dbReference type="STRING" id="1121307.CLCY_7c00550"/>
<gene>
    <name evidence="1" type="primary">fII</name>
    <name evidence="1" type="ORF">CLCY_7c00550</name>
</gene>
<proteinExistence type="predicted"/>
<accession>A0A0J8DFS3</accession>
<dbReference type="RefSeq" id="WP_242844923.1">
    <property type="nucleotide sequence ID" value="NZ_LFVU01000003.1"/>
</dbReference>
<evidence type="ECO:0000313" key="1">
    <source>
        <dbReference type="EMBL" id="KMT23008.1"/>
    </source>
</evidence>
<name>A0A0J8DFS3_CLOCY</name>